<sequence>MISNSILIRILKDTIVITETLEKNINKLKKNKNISDIYFIKQIENLEDELIYCTNIKQIKELLNSKSNSNFKKDFINCSNILEKLESKKFSINKLWIREENIFNSSSKIKIK</sequence>
<proteinExistence type="predicted"/>
<organism evidence="1 2">
    <name type="scientific">Oceanivirga miroungae</name>
    <dbReference type="NCBI Taxonomy" id="1130046"/>
    <lineage>
        <taxon>Bacteria</taxon>
        <taxon>Fusobacteriati</taxon>
        <taxon>Fusobacteriota</taxon>
        <taxon>Fusobacteriia</taxon>
        <taxon>Fusobacteriales</taxon>
        <taxon>Leptotrichiaceae</taxon>
        <taxon>Oceanivirga</taxon>
    </lineage>
</organism>
<evidence type="ECO:0000313" key="1">
    <source>
        <dbReference type="EMBL" id="VWL85266.1"/>
    </source>
</evidence>
<keyword evidence="2" id="KW-1185">Reference proteome</keyword>
<dbReference type="RefSeq" id="WP_156683274.1">
    <property type="nucleotide sequence ID" value="NZ_CABWIB010000001.1"/>
</dbReference>
<gene>
    <name evidence="1" type="ORF">OMES3154_00549</name>
</gene>
<accession>A0A6I8M776</accession>
<reference evidence="1 2" key="1">
    <citation type="submission" date="2019-10" db="EMBL/GenBank/DDBJ databases">
        <authorList>
            <person name="Blom J."/>
        </authorList>
    </citation>
    <scope>NUCLEOTIDE SEQUENCE [LARGE SCALE GENOMIC DNA]</scope>
    <source>
        <strain evidence="1 2">ES3154-GLU</strain>
    </source>
</reference>
<dbReference type="AlphaFoldDB" id="A0A6I8M776"/>
<dbReference type="Proteomes" id="UP000419017">
    <property type="component" value="Unassembled WGS sequence"/>
</dbReference>
<name>A0A6I8M776_9FUSO</name>
<protein>
    <submittedName>
        <fullName evidence="1">Uncharacterized protein</fullName>
    </submittedName>
</protein>
<dbReference type="EMBL" id="CABWIB010000001">
    <property type="protein sequence ID" value="VWL85266.1"/>
    <property type="molecule type" value="Genomic_DNA"/>
</dbReference>
<evidence type="ECO:0000313" key="2">
    <source>
        <dbReference type="Proteomes" id="UP000419017"/>
    </source>
</evidence>